<evidence type="ECO:0000256" key="7">
    <source>
        <dbReference type="ARBA" id="ARBA00023186"/>
    </source>
</evidence>
<evidence type="ECO:0000313" key="16">
    <source>
        <dbReference type="Proteomes" id="UP001059576"/>
    </source>
</evidence>
<dbReference type="Proteomes" id="UP001059576">
    <property type="component" value="Chromosome"/>
</dbReference>
<comment type="catalytic activity">
    <reaction evidence="1 11 12">
        <text>[protein]-peptidylproline (omega=180) = [protein]-peptidylproline (omega=0)</text>
        <dbReference type="Rhea" id="RHEA:16237"/>
        <dbReference type="Rhea" id="RHEA-COMP:10747"/>
        <dbReference type="Rhea" id="RHEA-COMP:10748"/>
        <dbReference type="ChEBI" id="CHEBI:83833"/>
        <dbReference type="ChEBI" id="CHEBI:83834"/>
        <dbReference type="EC" id="5.2.1.8"/>
    </reaction>
</comment>
<dbReference type="SUPFAM" id="SSF109998">
    <property type="entry name" value="Triger factor/SurA peptide-binding domain-like"/>
    <property type="match status" value="1"/>
</dbReference>
<keyword evidence="8 11" id="KW-0413">Isomerase</keyword>
<keyword evidence="16" id="KW-1185">Reference proteome</keyword>
<dbReference type="Gene3D" id="3.30.70.1050">
    <property type="entry name" value="Trigger factor ribosome-binding domain"/>
    <property type="match status" value="1"/>
</dbReference>
<sequence length="441" mass="50801">MPKATYNEKNSTLVVTVEANKKDWIEKQEKAVVYLQSQQNIPGFRKGKAPAHLLKPVNRGEVVNRALNKIFPDVEKEALAEGRKKHTLIGQPKLNILKAEPEELLVEFIYPVLPKRFDLDYSKLNFKLKDKVVSKSDVEKAIKLSFRSMGLWKPATKISETSKVNISFNGIIDGKKFEGGDAEELEIELGQNNFLPEFETKLIGLKKDEKKKIKVKMPENYYRLNLNGKEAEFDVKVNDIQDLEFPKFDDNFVKSLKSPQYKTYDELFESFKEQTLQAELVHAKDKVVNDAIAKLAEKNTIPVPEPLLKQELASVNHIFDEKLKKSGFTRQEYIESSGYAADKLNKDLEEEASKNVQKRLVNSWLIEQLKIKVTDAEIEKYYKDLAKKYNLEDKIDEIKKAQPISYVKEIITTDKFFDVFLNELDAAGSKKIKENKLIVYK</sequence>
<evidence type="ECO:0000256" key="2">
    <source>
        <dbReference type="ARBA" id="ARBA00005464"/>
    </source>
</evidence>
<dbReference type="SUPFAM" id="SSF54534">
    <property type="entry name" value="FKBP-like"/>
    <property type="match status" value="1"/>
</dbReference>
<comment type="function">
    <text evidence="11">Involved in protein export. Acts as a chaperone by maintaining the newly synthesized protein in an open conformation. Functions as a peptidyl-prolyl cis-trans isomerase.</text>
</comment>
<evidence type="ECO:0000256" key="11">
    <source>
        <dbReference type="HAMAP-Rule" id="MF_00303"/>
    </source>
</evidence>
<accession>A0ABY5J2S3</accession>
<evidence type="ECO:0000256" key="8">
    <source>
        <dbReference type="ARBA" id="ARBA00023235"/>
    </source>
</evidence>
<organism evidence="15 16">
    <name type="scientific">Mycoplasmopsis equigenitalium</name>
    <dbReference type="NCBI Taxonomy" id="114883"/>
    <lineage>
        <taxon>Bacteria</taxon>
        <taxon>Bacillati</taxon>
        <taxon>Mycoplasmatota</taxon>
        <taxon>Mycoplasmoidales</taxon>
        <taxon>Metamycoplasmataceae</taxon>
        <taxon>Mycoplasmopsis</taxon>
    </lineage>
</organism>
<dbReference type="Gene3D" id="1.10.3120.10">
    <property type="entry name" value="Trigger factor, C-terminal domain"/>
    <property type="match status" value="1"/>
</dbReference>
<evidence type="ECO:0000256" key="5">
    <source>
        <dbReference type="ARBA" id="ARBA00022618"/>
    </source>
</evidence>
<dbReference type="InterPro" id="IPR027304">
    <property type="entry name" value="Trigger_fact/SurA_dom_sf"/>
</dbReference>
<evidence type="ECO:0000256" key="6">
    <source>
        <dbReference type="ARBA" id="ARBA00023110"/>
    </source>
</evidence>
<reference evidence="15" key="1">
    <citation type="submission" date="2022-07" db="EMBL/GenBank/DDBJ databases">
        <title>Complete genome of Mycoplasma equigenitalium type strain T37.</title>
        <authorList>
            <person name="Spergser J."/>
        </authorList>
    </citation>
    <scope>NUCLEOTIDE SEQUENCE</scope>
    <source>
        <strain evidence="15">T37</strain>
    </source>
</reference>
<dbReference type="SUPFAM" id="SSF102735">
    <property type="entry name" value="Trigger factor ribosome-binding domain"/>
    <property type="match status" value="1"/>
</dbReference>
<feature type="domain" description="PPIase FKBP-type" evidence="14">
    <location>
        <begin position="161"/>
        <end position="246"/>
    </location>
</feature>
<dbReference type="Pfam" id="PF05697">
    <property type="entry name" value="Trigger_N"/>
    <property type="match status" value="1"/>
</dbReference>
<evidence type="ECO:0000256" key="9">
    <source>
        <dbReference type="ARBA" id="ARBA00023306"/>
    </source>
</evidence>
<dbReference type="Pfam" id="PF05698">
    <property type="entry name" value="Trigger_C"/>
    <property type="match status" value="1"/>
</dbReference>
<evidence type="ECO:0000256" key="10">
    <source>
        <dbReference type="ARBA" id="ARBA00029986"/>
    </source>
</evidence>
<dbReference type="RefSeq" id="WP_129722367.1">
    <property type="nucleotide sequence ID" value="NZ_CP101808.1"/>
</dbReference>
<dbReference type="InterPro" id="IPR001179">
    <property type="entry name" value="PPIase_FKBP_dom"/>
</dbReference>
<dbReference type="InterPro" id="IPR008881">
    <property type="entry name" value="Trigger_fac_ribosome-bd_bac"/>
</dbReference>
<evidence type="ECO:0000256" key="13">
    <source>
        <dbReference type="RuleBase" id="RU003914"/>
    </source>
</evidence>
<protein>
    <recommendedName>
        <fullName evidence="4 11">Trigger factor</fullName>
        <shortName evidence="11">TF</shortName>
        <ecNumber evidence="3 11">5.2.1.8</ecNumber>
    </recommendedName>
    <alternativeName>
        <fullName evidence="10 11">PPIase</fullName>
    </alternativeName>
</protein>
<keyword evidence="7 11" id="KW-0143">Chaperone</keyword>
<dbReference type="EC" id="5.2.1.8" evidence="3 11"/>
<dbReference type="InterPro" id="IPR005215">
    <property type="entry name" value="Trig_fac"/>
</dbReference>
<dbReference type="Gene3D" id="3.10.50.40">
    <property type="match status" value="1"/>
</dbReference>
<comment type="subcellular location">
    <subcellularLocation>
        <location evidence="11">Cytoplasm</location>
    </subcellularLocation>
    <text evidence="11">About half TF is bound to the ribosome near the polypeptide exit tunnel while the other half is free in the cytoplasm.</text>
</comment>
<keyword evidence="5 11" id="KW-0132">Cell division</keyword>
<dbReference type="InterPro" id="IPR008880">
    <property type="entry name" value="Trigger_fac_C"/>
</dbReference>
<dbReference type="PROSITE" id="PS50059">
    <property type="entry name" value="FKBP_PPIASE"/>
    <property type="match status" value="1"/>
</dbReference>
<evidence type="ECO:0000256" key="12">
    <source>
        <dbReference type="PROSITE-ProRule" id="PRU00277"/>
    </source>
</evidence>
<gene>
    <name evidence="11 15" type="primary">tig</name>
    <name evidence="15" type="ORF">NPA09_00620</name>
</gene>
<dbReference type="HAMAP" id="MF_00303">
    <property type="entry name" value="Trigger_factor_Tig"/>
    <property type="match status" value="1"/>
</dbReference>
<evidence type="ECO:0000259" key="14">
    <source>
        <dbReference type="PROSITE" id="PS50059"/>
    </source>
</evidence>
<comment type="domain">
    <text evidence="11">Consists of 3 domains; the N-terminus binds the ribosome, the middle domain has PPIase activity, while the C-terminus has intrinsic chaperone activity on its own.</text>
</comment>
<evidence type="ECO:0000256" key="4">
    <source>
        <dbReference type="ARBA" id="ARBA00016902"/>
    </source>
</evidence>
<dbReference type="InterPro" id="IPR037041">
    <property type="entry name" value="Trigger_fac_C_sf"/>
</dbReference>
<keyword evidence="11" id="KW-0963">Cytoplasm</keyword>
<dbReference type="InterPro" id="IPR046357">
    <property type="entry name" value="PPIase_dom_sf"/>
</dbReference>
<name>A0ABY5J2S3_9BACT</name>
<dbReference type="EMBL" id="CP101808">
    <property type="protein sequence ID" value="UUD37068.1"/>
    <property type="molecule type" value="Genomic_DNA"/>
</dbReference>
<comment type="similarity">
    <text evidence="2 11 13">Belongs to the FKBP-type PPIase family. Tig subfamily.</text>
</comment>
<dbReference type="GO" id="GO:0003755">
    <property type="term" value="F:peptidyl-prolyl cis-trans isomerase activity"/>
    <property type="evidence" value="ECO:0007669"/>
    <property type="project" value="UniProtKB-EC"/>
</dbReference>
<dbReference type="InterPro" id="IPR036611">
    <property type="entry name" value="Trigger_fac_ribosome-bd_sf"/>
</dbReference>
<evidence type="ECO:0000256" key="3">
    <source>
        <dbReference type="ARBA" id="ARBA00013194"/>
    </source>
</evidence>
<keyword evidence="6 11" id="KW-0697">Rotamase</keyword>
<proteinExistence type="inferred from homology"/>
<dbReference type="PIRSF" id="PIRSF003095">
    <property type="entry name" value="Trigger_factor"/>
    <property type="match status" value="1"/>
</dbReference>
<dbReference type="Pfam" id="PF00254">
    <property type="entry name" value="FKBP_C"/>
    <property type="match status" value="1"/>
</dbReference>
<dbReference type="NCBIfam" id="TIGR00115">
    <property type="entry name" value="tig"/>
    <property type="match status" value="1"/>
</dbReference>
<evidence type="ECO:0000256" key="1">
    <source>
        <dbReference type="ARBA" id="ARBA00000971"/>
    </source>
</evidence>
<keyword evidence="9 11" id="KW-0131">Cell cycle</keyword>
<evidence type="ECO:0000313" key="15">
    <source>
        <dbReference type="EMBL" id="UUD37068.1"/>
    </source>
</evidence>